<dbReference type="SUPFAM" id="SSF47954">
    <property type="entry name" value="Cyclin-like"/>
    <property type="match status" value="1"/>
</dbReference>
<evidence type="ECO:0000313" key="2">
    <source>
        <dbReference type="EMBL" id="RRT38525.1"/>
    </source>
</evidence>
<accession>A0A426XGB9</accession>
<dbReference type="EMBL" id="AMZH03021125">
    <property type="protein sequence ID" value="RRT38525.1"/>
    <property type="molecule type" value="Genomic_DNA"/>
</dbReference>
<feature type="domain" description="Cyclin N-terminal" evidence="1">
    <location>
        <begin position="106"/>
        <end position="139"/>
    </location>
</feature>
<sequence length="151" mass="16504">MSFPPSDHASCGDLLCREDASVLTGDSPGGAVGLAEFPDESDESIAGFIAAETDYSPGFDYPDRFRSKSLDSVARQEAVAWILKVPAGACYLDSVVICYLEPDPLTVHVYYGFRPLTPYLAVNYLDRFLSSHRLPVCSFPLFFAPLLIVTL</sequence>
<evidence type="ECO:0000313" key="3">
    <source>
        <dbReference type="Proteomes" id="UP000287651"/>
    </source>
</evidence>
<dbReference type="Gene3D" id="1.10.472.10">
    <property type="entry name" value="Cyclin-like"/>
    <property type="match status" value="1"/>
</dbReference>
<dbReference type="InterPro" id="IPR036915">
    <property type="entry name" value="Cyclin-like_sf"/>
</dbReference>
<name>A0A426XGB9_ENSVE</name>
<dbReference type="Pfam" id="PF00134">
    <property type="entry name" value="Cyclin_N"/>
    <property type="match status" value="1"/>
</dbReference>
<comment type="caution">
    <text evidence="2">The sequence shown here is derived from an EMBL/GenBank/DDBJ whole genome shotgun (WGS) entry which is preliminary data.</text>
</comment>
<evidence type="ECO:0000259" key="1">
    <source>
        <dbReference type="Pfam" id="PF00134"/>
    </source>
</evidence>
<proteinExistence type="predicted"/>
<protein>
    <recommendedName>
        <fullName evidence="1">Cyclin N-terminal domain-containing protein</fullName>
    </recommendedName>
</protein>
<gene>
    <name evidence="2" type="ORF">B296_00037514</name>
</gene>
<dbReference type="Proteomes" id="UP000287651">
    <property type="component" value="Unassembled WGS sequence"/>
</dbReference>
<reference evidence="2 3" key="1">
    <citation type="journal article" date="2014" name="Agronomy (Basel)">
        <title>A Draft Genome Sequence for Ensete ventricosum, the Drought-Tolerant Tree Against Hunger.</title>
        <authorList>
            <person name="Harrison J."/>
            <person name="Moore K.A."/>
            <person name="Paszkiewicz K."/>
            <person name="Jones T."/>
            <person name="Grant M."/>
            <person name="Ambacheew D."/>
            <person name="Muzemil S."/>
            <person name="Studholme D.J."/>
        </authorList>
    </citation>
    <scope>NUCLEOTIDE SEQUENCE [LARGE SCALE GENOMIC DNA]</scope>
</reference>
<dbReference type="InterPro" id="IPR006671">
    <property type="entry name" value="Cyclin_N"/>
</dbReference>
<organism evidence="2 3">
    <name type="scientific">Ensete ventricosum</name>
    <name type="common">Abyssinian banana</name>
    <name type="synonym">Musa ensete</name>
    <dbReference type="NCBI Taxonomy" id="4639"/>
    <lineage>
        <taxon>Eukaryota</taxon>
        <taxon>Viridiplantae</taxon>
        <taxon>Streptophyta</taxon>
        <taxon>Embryophyta</taxon>
        <taxon>Tracheophyta</taxon>
        <taxon>Spermatophyta</taxon>
        <taxon>Magnoliopsida</taxon>
        <taxon>Liliopsida</taxon>
        <taxon>Zingiberales</taxon>
        <taxon>Musaceae</taxon>
        <taxon>Ensete</taxon>
    </lineage>
</organism>
<dbReference type="AlphaFoldDB" id="A0A426XGB9"/>